<evidence type="ECO:0000256" key="3">
    <source>
        <dbReference type="ARBA" id="ARBA00022763"/>
    </source>
</evidence>
<keyword evidence="5 7" id="KW-0234">DNA repair</keyword>
<evidence type="ECO:0000313" key="11">
    <source>
        <dbReference type="Proteomes" id="UP000001070"/>
    </source>
</evidence>
<dbReference type="EMBL" id="CH916372">
    <property type="protein sequence ID" value="EDV98981.1"/>
    <property type="molecule type" value="Genomic_DNA"/>
</dbReference>
<evidence type="ECO:0000256" key="2">
    <source>
        <dbReference type="ARBA" id="ARBA00008997"/>
    </source>
</evidence>
<dbReference type="GO" id="GO:0005634">
    <property type="term" value="C:nucleus"/>
    <property type="evidence" value="ECO:0007669"/>
    <property type="project" value="UniProtKB-SubCell"/>
</dbReference>
<dbReference type="HOGENOM" id="CLU_1012895_0_0_1"/>
<feature type="domain" description="Non-structural maintenance of chromosome element 4 C-terminal" evidence="9">
    <location>
        <begin position="183"/>
        <end position="267"/>
    </location>
</feature>
<dbReference type="PANTHER" id="PTHR16140:SF0">
    <property type="entry name" value="NON-STRUCTURAL MAINTENANCE OF CHROMOSOMES ELEMENT 4"/>
    <property type="match status" value="1"/>
</dbReference>
<evidence type="ECO:0000256" key="6">
    <source>
        <dbReference type="ARBA" id="ARBA00023242"/>
    </source>
</evidence>
<comment type="subcellular location">
    <subcellularLocation>
        <location evidence="1 7">Nucleus</location>
    </subcellularLocation>
</comment>
<dbReference type="PhylomeDB" id="B4JQ01"/>
<gene>
    <name evidence="10" type="primary">Dgri\GH13614</name>
    <name evidence="10" type="ORF">Dgri_GH13614</name>
</gene>
<dbReference type="GO" id="GO:0030915">
    <property type="term" value="C:Smc5-Smc6 complex"/>
    <property type="evidence" value="ECO:0007669"/>
    <property type="project" value="UniProtKB-UniRule"/>
</dbReference>
<accession>B4JQ01</accession>
<name>B4JQ01_DROGR</name>
<keyword evidence="4 7" id="KW-0233">DNA recombination</keyword>
<organism evidence="11">
    <name type="scientific">Drosophila grimshawi</name>
    <name type="common">Hawaiian fruit fly</name>
    <name type="synonym">Idiomyia grimshawi</name>
    <dbReference type="NCBI Taxonomy" id="7222"/>
    <lineage>
        <taxon>Eukaryota</taxon>
        <taxon>Metazoa</taxon>
        <taxon>Ecdysozoa</taxon>
        <taxon>Arthropoda</taxon>
        <taxon>Hexapoda</taxon>
        <taxon>Insecta</taxon>
        <taxon>Pterygota</taxon>
        <taxon>Neoptera</taxon>
        <taxon>Endopterygota</taxon>
        <taxon>Diptera</taxon>
        <taxon>Brachycera</taxon>
        <taxon>Muscomorpha</taxon>
        <taxon>Ephydroidea</taxon>
        <taxon>Drosophilidae</taxon>
        <taxon>Drosophila</taxon>
        <taxon>Hawaiian Drosophila</taxon>
    </lineage>
</organism>
<dbReference type="InterPro" id="IPR014854">
    <property type="entry name" value="Nse4_C"/>
</dbReference>
<dbReference type="GO" id="GO:0006310">
    <property type="term" value="P:DNA recombination"/>
    <property type="evidence" value="ECO:0007669"/>
    <property type="project" value="UniProtKB-UniRule"/>
</dbReference>
<evidence type="ECO:0000313" key="10">
    <source>
        <dbReference type="EMBL" id="EDV98981.1"/>
    </source>
</evidence>
<comment type="function">
    <text evidence="7">Component of the SMC5-SMC6 complex, that promotes sister chromatid alignment after DNA damage and facilitates double-stranded DNA breaks (DSBs) repair via homologous recombination between sister chromatids.</text>
</comment>
<dbReference type="OrthoDB" id="361242at2759"/>
<evidence type="ECO:0000259" key="9">
    <source>
        <dbReference type="Pfam" id="PF08743"/>
    </source>
</evidence>
<dbReference type="InParanoid" id="B4JQ01"/>
<reference evidence="10 11" key="1">
    <citation type="journal article" date="2007" name="Nature">
        <title>Evolution of genes and genomes on the Drosophila phylogeny.</title>
        <authorList>
            <consortium name="Drosophila 12 Genomes Consortium"/>
            <person name="Clark A.G."/>
            <person name="Eisen M.B."/>
            <person name="Smith D.R."/>
            <person name="Bergman C.M."/>
            <person name="Oliver B."/>
            <person name="Markow T.A."/>
            <person name="Kaufman T.C."/>
            <person name="Kellis M."/>
            <person name="Gelbart W."/>
            <person name="Iyer V.N."/>
            <person name="Pollard D.A."/>
            <person name="Sackton T.B."/>
            <person name="Larracuente A.M."/>
            <person name="Singh N.D."/>
            <person name="Abad J.P."/>
            <person name="Abt D.N."/>
            <person name="Adryan B."/>
            <person name="Aguade M."/>
            <person name="Akashi H."/>
            <person name="Anderson W.W."/>
            <person name="Aquadro C.F."/>
            <person name="Ardell D.H."/>
            <person name="Arguello R."/>
            <person name="Artieri C.G."/>
            <person name="Barbash D.A."/>
            <person name="Barker D."/>
            <person name="Barsanti P."/>
            <person name="Batterham P."/>
            <person name="Batzoglou S."/>
            <person name="Begun D."/>
            <person name="Bhutkar A."/>
            <person name="Blanco E."/>
            <person name="Bosak S.A."/>
            <person name="Bradley R.K."/>
            <person name="Brand A.D."/>
            <person name="Brent M.R."/>
            <person name="Brooks A.N."/>
            <person name="Brown R.H."/>
            <person name="Butlin R.K."/>
            <person name="Caggese C."/>
            <person name="Calvi B.R."/>
            <person name="Bernardo de Carvalho A."/>
            <person name="Caspi A."/>
            <person name="Castrezana S."/>
            <person name="Celniker S.E."/>
            <person name="Chang J.L."/>
            <person name="Chapple C."/>
            <person name="Chatterji S."/>
            <person name="Chinwalla A."/>
            <person name="Civetta A."/>
            <person name="Clifton S.W."/>
            <person name="Comeron J.M."/>
            <person name="Costello J.C."/>
            <person name="Coyne J.A."/>
            <person name="Daub J."/>
            <person name="David R.G."/>
            <person name="Delcher A.L."/>
            <person name="Delehaunty K."/>
            <person name="Do C.B."/>
            <person name="Ebling H."/>
            <person name="Edwards K."/>
            <person name="Eickbush T."/>
            <person name="Evans J.D."/>
            <person name="Filipski A."/>
            <person name="Findeiss S."/>
            <person name="Freyhult E."/>
            <person name="Fulton L."/>
            <person name="Fulton R."/>
            <person name="Garcia A.C."/>
            <person name="Gardiner A."/>
            <person name="Garfield D.A."/>
            <person name="Garvin B.E."/>
            <person name="Gibson G."/>
            <person name="Gilbert D."/>
            <person name="Gnerre S."/>
            <person name="Godfrey J."/>
            <person name="Good R."/>
            <person name="Gotea V."/>
            <person name="Gravely B."/>
            <person name="Greenberg A.J."/>
            <person name="Griffiths-Jones S."/>
            <person name="Gross S."/>
            <person name="Guigo R."/>
            <person name="Gustafson E.A."/>
            <person name="Haerty W."/>
            <person name="Hahn M.W."/>
            <person name="Halligan D.L."/>
            <person name="Halpern A.L."/>
            <person name="Halter G.M."/>
            <person name="Han M.V."/>
            <person name="Heger A."/>
            <person name="Hillier L."/>
            <person name="Hinrichs A.S."/>
            <person name="Holmes I."/>
            <person name="Hoskins R.A."/>
            <person name="Hubisz M.J."/>
            <person name="Hultmark D."/>
            <person name="Huntley M.A."/>
            <person name="Jaffe D.B."/>
            <person name="Jagadeeshan S."/>
            <person name="Jeck W.R."/>
            <person name="Johnson J."/>
            <person name="Jones C.D."/>
            <person name="Jordan W.C."/>
            <person name="Karpen G.H."/>
            <person name="Kataoka E."/>
            <person name="Keightley P.D."/>
            <person name="Kheradpour P."/>
            <person name="Kirkness E.F."/>
            <person name="Koerich L.B."/>
            <person name="Kristiansen K."/>
            <person name="Kudrna D."/>
            <person name="Kulathinal R.J."/>
            <person name="Kumar S."/>
            <person name="Kwok R."/>
            <person name="Lander E."/>
            <person name="Langley C.H."/>
            <person name="Lapoint R."/>
            <person name="Lazzaro B.P."/>
            <person name="Lee S.J."/>
            <person name="Levesque L."/>
            <person name="Li R."/>
            <person name="Lin C.F."/>
            <person name="Lin M.F."/>
            <person name="Lindblad-Toh K."/>
            <person name="Llopart A."/>
            <person name="Long M."/>
            <person name="Low L."/>
            <person name="Lozovsky E."/>
            <person name="Lu J."/>
            <person name="Luo M."/>
            <person name="Machado C.A."/>
            <person name="Makalowski W."/>
            <person name="Marzo M."/>
            <person name="Matsuda M."/>
            <person name="Matzkin L."/>
            <person name="McAllister B."/>
            <person name="McBride C.S."/>
            <person name="McKernan B."/>
            <person name="McKernan K."/>
            <person name="Mendez-Lago M."/>
            <person name="Minx P."/>
            <person name="Mollenhauer M.U."/>
            <person name="Montooth K."/>
            <person name="Mount S.M."/>
            <person name="Mu X."/>
            <person name="Myers E."/>
            <person name="Negre B."/>
            <person name="Newfeld S."/>
            <person name="Nielsen R."/>
            <person name="Noor M.A."/>
            <person name="O'Grady P."/>
            <person name="Pachter L."/>
            <person name="Papaceit M."/>
            <person name="Parisi M.J."/>
            <person name="Parisi M."/>
            <person name="Parts L."/>
            <person name="Pedersen J.S."/>
            <person name="Pesole G."/>
            <person name="Phillippy A.M."/>
            <person name="Ponting C.P."/>
            <person name="Pop M."/>
            <person name="Porcelli D."/>
            <person name="Powell J.R."/>
            <person name="Prohaska S."/>
            <person name="Pruitt K."/>
            <person name="Puig M."/>
            <person name="Quesneville H."/>
            <person name="Ram K.R."/>
            <person name="Rand D."/>
            <person name="Rasmussen M.D."/>
            <person name="Reed L.K."/>
            <person name="Reenan R."/>
            <person name="Reily A."/>
            <person name="Remington K.A."/>
            <person name="Rieger T.T."/>
            <person name="Ritchie M.G."/>
            <person name="Robin C."/>
            <person name="Rogers Y.H."/>
            <person name="Rohde C."/>
            <person name="Rozas J."/>
            <person name="Rubenfield M.J."/>
            <person name="Ruiz A."/>
            <person name="Russo S."/>
            <person name="Salzberg S.L."/>
            <person name="Sanchez-Gracia A."/>
            <person name="Saranga D.J."/>
            <person name="Sato H."/>
            <person name="Schaeffer S.W."/>
            <person name="Schatz M.C."/>
            <person name="Schlenke T."/>
            <person name="Schwartz R."/>
            <person name="Segarra C."/>
            <person name="Singh R.S."/>
            <person name="Sirot L."/>
            <person name="Sirota M."/>
            <person name="Sisneros N.B."/>
            <person name="Smith C.D."/>
            <person name="Smith T.F."/>
            <person name="Spieth J."/>
            <person name="Stage D.E."/>
            <person name="Stark A."/>
            <person name="Stephan W."/>
            <person name="Strausberg R.L."/>
            <person name="Strempel S."/>
            <person name="Sturgill D."/>
            <person name="Sutton G."/>
            <person name="Sutton G.G."/>
            <person name="Tao W."/>
            <person name="Teichmann S."/>
            <person name="Tobari Y.N."/>
            <person name="Tomimura Y."/>
            <person name="Tsolas J.M."/>
            <person name="Valente V.L."/>
            <person name="Venter E."/>
            <person name="Venter J.C."/>
            <person name="Vicario S."/>
            <person name="Vieira F.G."/>
            <person name="Vilella A.J."/>
            <person name="Villasante A."/>
            <person name="Walenz B."/>
            <person name="Wang J."/>
            <person name="Wasserman M."/>
            <person name="Watts T."/>
            <person name="Wilson D."/>
            <person name="Wilson R.K."/>
            <person name="Wing R.A."/>
            <person name="Wolfner M.F."/>
            <person name="Wong A."/>
            <person name="Wong G.K."/>
            <person name="Wu C.I."/>
            <person name="Wu G."/>
            <person name="Yamamoto D."/>
            <person name="Yang H.P."/>
            <person name="Yang S.P."/>
            <person name="Yorke J.A."/>
            <person name="Yoshida K."/>
            <person name="Zdobnov E."/>
            <person name="Zhang P."/>
            <person name="Zhang Y."/>
            <person name="Zimin A.V."/>
            <person name="Baldwin J."/>
            <person name="Abdouelleil A."/>
            <person name="Abdulkadir J."/>
            <person name="Abebe A."/>
            <person name="Abera B."/>
            <person name="Abreu J."/>
            <person name="Acer S.C."/>
            <person name="Aftuck L."/>
            <person name="Alexander A."/>
            <person name="An P."/>
            <person name="Anderson E."/>
            <person name="Anderson S."/>
            <person name="Arachi H."/>
            <person name="Azer M."/>
            <person name="Bachantsang P."/>
            <person name="Barry A."/>
            <person name="Bayul T."/>
            <person name="Berlin A."/>
            <person name="Bessette D."/>
            <person name="Bloom T."/>
            <person name="Blye J."/>
            <person name="Boguslavskiy L."/>
            <person name="Bonnet C."/>
            <person name="Boukhgalter B."/>
            <person name="Bourzgui I."/>
            <person name="Brown A."/>
            <person name="Cahill P."/>
            <person name="Channer S."/>
            <person name="Cheshatsang Y."/>
            <person name="Chuda L."/>
            <person name="Citroen M."/>
            <person name="Collymore A."/>
            <person name="Cooke P."/>
            <person name="Costello M."/>
            <person name="D'Aco K."/>
            <person name="Daza R."/>
            <person name="De Haan G."/>
            <person name="DeGray S."/>
            <person name="DeMaso C."/>
            <person name="Dhargay N."/>
            <person name="Dooley K."/>
            <person name="Dooley E."/>
            <person name="Doricent M."/>
            <person name="Dorje P."/>
            <person name="Dorjee K."/>
            <person name="Dupes A."/>
            <person name="Elong R."/>
            <person name="Falk J."/>
            <person name="Farina A."/>
            <person name="Faro S."/>
            <person name="Ferguson D."/>
            <person name="Fisher S."/>
            <person name="Foley C.D."/>
            <person name="Franke A."/>
            <person name="Friedrich D."/>
            <person name="Gadbois L."/>
            <person name="Gearin G."/>
            <person name="Gearin C.R."/>
            <person name="Giannoukos G."/>
            <person name="Goode T."/>
            <person name="Graham J."/>
            <person name="Grandbois E."/>
            <person name="Grewal S."/>
            <person name="Gyaltsen K."/>
            <person name="Hafez N."/>
            <person name="Hagos B."/>
            <person name="Hall J."/>
            <person name="Henson C."/>
            <person name="Hollinger A."/>
            <person name="Honan T."/>
            <person name="Huard M.D."/>
            <person name="Hughes L."/>
            <person name="Hurhula B."/>
            <person name="Husby M.E."/>
            <person name="Kamat A."/>
            <person name="Kanga B."/>
            <person name="Kashin S."/>
            <person name="Khazanovich D."/>
            <person name="Kisner P."/>
            <person name="Lance K."/>
            <person name="Lara M."/>
            <person name="Lee W."/>
            <person name="Lennon N."/>
            <person name="Letendre F."/>
            <person name="LeVine R."/>
            <person name="Lipovsky A."/>
            <person name="Liu X."/>
            <person name="Liu J."/>
            <person name="Liu S."/>
            <person name="Lokyitsang T."/>
            <person name="Lokyitsang Y."/>
            <person name="Lubonja R."/>
            <person name="Lui A."/>
            <person name="MacDonald P."/>
            <person name="Magnisalis V."/>
            <person name="Maru K."/>
            <person name="Matthews C."/>
            <person name="McCusker W."/>
            <person name="McDonough S."/>
            <person name="Mehta T."/>
            <person name="Meldrim J."/>
            <person name="Meneus L."/>
            <person name="Mihai O."/>
            <person name="Mihalev A."/>
            <person name="Mihova T."/>
            <person name="Mittelman R."/>
            <person name="Mlenga V."/>
            <person name="Montmayeur A."/>
            <person name="Mulrain L."/>
            <person name="Navidi A."/>
            <person name="Naylor J."/>
            <person name="Negash T."/>
            <person name="Nguyen T."/>
            <person name="Nguyen N."/>
            <person name="Nicol R."/>
            <person name="Norbu C."/>
            <person name="Norbu N."/>
            <person name="Novod N."/>
            <person name="O'Neill B."/>
            <person name="Osman S."/>
            <person name="Markiewicz E."/>
            <person name="Oyono O.L."/>
            <person name="Patti C."/>
            <person name="Phunkhang P."/>
            <person name="Pierre F."/>
            <person name="Priest M."/>
            <person name="Raghuraman S."/>
            <person name="Rege F."/>
            <person name="Reyes R."/>
            <person name="Rise C."/>
            <person name="Rogov P."/>
            <person name="Ross K."/>
            <person name="Ryan E."/>
            <person name="Settipalli S."/>
            <person name="Shea T."/>
            <person name="Sherpa N."/>
            <person name="Shi L."/>
            <person name="Shih D."/>
            <person name="Sparrow T."/>
            <person name="Spaulding J."/>
            <person name="Stalker J."/>
            <person name="Stange-Thomann N."/>
            <person name="Stavropoulos S."/>
            <person name="Stone C."/>
            <person name="Strader C."/>
            <person name="Tesfaye S."/>
            <person name="Thomson T."/>
            <person name="Thoulutsang Y."/>
            <person name="Thoulutsang D."/>
            <person name="Topham K."/>
            <person name="Topping I."/>
            <person name="Tsamla T."/>
            <person name="Vassiliev H."/>
            <person name="Vo A."/>
            <person name="Wangchuk T."/>
            <person name="Wangdi T."/>
            <person name="Weiand M."/>
            <person name="Wilkinson J."/>
            <person name="Wilson A."/>
            <person name="Yadav S."/>
            <person name="Young G."/>
            <person name="Yu Q."/>
            <person name="Zembek L."/>
            <person name="Zhong D."/>
            <person name="Zimmer A."/>
            <person name="Zwirko Z."/>
            <person name="Jaffe D.B."/>
            <person name="Alvarez P."/>
            <person name="Brockman W."/>
            <person name="Butler J."/>
            <person name="Chin C."/>
            <person name="Gnerre S."/>
            <person name="Grabherr M."/>
            <person name="Kleber M."/>
            <person name="Mauceli E."/>
            <person name="MacCallum I."/>
        </authorList>
    </citation>
    <scope>NUCLEOTIDE SEQUENCE [LARGE SCALE GENOMIC DNA]</scope>
    <source>
        <strain evidence="11">Tucson 15287-2541.00</strain>
    </source>
</reference>
<dbReference type="OMA" id="NKGHEDR"/>
<keyword evidence="6 7" id="KW-0539">Nucleus</keyword>
<protein>
    <recommendedName>
        <fullName evidence="7">Non-structural maintenance of chromosomes element 4</fullName>
    </recommendedName>
</protein>
<feature type="region of interest" description="Disordered" evidence="8">
    <location>
        <begin position="129"/>
        <end position="159"/>
    </location>
</feature>
<evidence type="ECO:0000256" key="1">
    <source>
        <dbReference type="ARBA" id="ARBA00004123"/>
    </source>
</evidence>
<feature type="compositionally biased region" description="Basic and acidic residues" evidence="8">
    <location>
        <begin position="145"/>
        <end position="159"/>
    </location>
</feature>
<dbReference type="Proteomes" id="UP000001070">
    <property type="component" value="Unassembled WGS sequence"/>
</dbReference>
<dbReference type="STRING" id="7222.B4JQ01"/>
<evidence type="ECO:0000256" key="5">
    <source>
        <dbReference type="ARBA" id="ARBA00023204"/>
    </source>
</evidence>
<dbReference type="PANTHER" id="PTHR16140">
    <property type="entry name" value="NON-STRUCTURAL MAINTENANCE OF CHROMOSOMES ELEMENT 4"/>
    <property type="match status" value="1"/>
</dbReference>
<dbReference type="Pfam" id="PF08743">
    <property type="entry name" value="Nse4_C"/>
    <property type="match status" value="1"/>
</dbReference>
<comment type="subunit">
    <text evidence="7">Component of the SMC5-SMC6 complex.</text>
</comment>
<dbReference type="AlphaFoldDB" id="B4JQ01"/>
<dbReference type="InterPro" id="IPR027786">
    <property type="entry name" value="Nse4/EID"/>
</dbReference>
<keyword evidence="11" id="KW-1185">Reference proteome</keyword>
<dbReference type="eggNOG" id="KOG2866">
    <property type="taxonomic scope" value="Eukaryota"/>
</dbReference>
<evidence type="ECO:0000256" key="7">
    <source>
        <dbReference type="RuleBase" id="RU365071"/>
    </source>
</evidence>
<dbReference type="FunCoup" id="B4JQ01">
    <property type="interactions" value="169"/>
</dbReference>
<proteinExistence type="inferred from homology"/>
<dbReference type="GO" id="GO:0006281">
    <property type="term" value="P:DNA repair"/>
    <property type="evidence" value="ECO:0007669"/>
    <property type="project" value="UniProtKB-UniRule"/>
</dbReference>
<sequence length="275" mass="31145">MSSQEELDSTQVDGNAQVQLRIIELNDLIEKNIQIEQHIESRSFVESVSDIQNILIKANEIVNSKSGRPVNPTELVLDTELLKRNHDVLGKAIQVDSNFTDRMFCTAINGVTFFTNAAMLPFIDVQPKQHIPKQRAPRKVTSNAAEKRPTQSDKLERHGEGATAVNHVLKQIKNIYRAGNNQPIPYFKLICNPNNFMDSVQNALIISFLNKENLLTLEKGEDGLPQVRLNSNPQDSSENESYQAISTLDVDLCKKYAKHYDIVEPMLKRTEFDEN</sequence>
<comment type="similarity">
    <text evidence="2 7">Belongs to the NSE4 family.</text>
</comment>
<evidence type="ECO:0000256" key="4">
    <source>
        <dbReference type="ARBA" id="ARBA00023172"/>
    </source>
</evidence>
<keyword evidence="3 7" id="KW-0227">DNA damage</keyword>
<evidence type="ECO:0000256" key="8">
    <source>
        <dbReference type="SAM" id="MobiDB-lite"/>
    </source>
</evidence>